<reference evidence="1" key="1">
    <citation type="journal article" date="2015" name="Genome Biol. Evol.">
        <title>Organellar Genomes of White Spruce (Picea glauca): Assembly and Annotation.</title>
        <authorList>
            <person name="Jackman S.D."/>
            <person name="Warren R.L."/>
            <person name="Gibb E.A."/>
            <person name="Vandervalk B.P."/>
            <person name="Mohamadi H."/>
            <person name="Chu J."/>
            <person name="Raymond A."/>
            <person name="Pleasance S."/>
            <person name="Coope R."/>
            <person name="Wildung M.R."/>
            <person name="Ritland C.E."/>
            <person name="Bousquet J."/>
            <person name="Jones S.J."/>
            <person name="Bohlmann J."/>
            <person name="Birol I."/>
        </authorList>
    </citation>
    <scope>NUCLEOTIDE SEQUENCE [LARGE SCALE GENOMIC DNA]</scope>
    <source>
        <tissue evidence="1">Flushing bud</tissue>
    </source>
</reference>
<sequence length="65" mass="7319">MNRVQKGGILETIICGRLEPAIGTIIYVITTYRDKIDRRHPAIVGISRGIYLSAILLNPPHDLEY</sequence>
<dbReference type="AlphaFoldDB" id="A0A117NHG2"/>
<accession>A0A117NHG2</accession>
<protein>
    <submittedName>
        <fullName evidence="1">Uncharacterized protein</fullName>
    </submittedName>
</protein>
<geneLocation type="mitochondrion" evidence="1"/>
<evidence type="ECO:0000313" key="1">
    <source>
        <dbReference type="EMBL" id="KUM48290.1"/>
    </source>
</evidence>
<comment type="caution">
    <text evidence="1">The sequence shown here is derived from an EMBL/GenBank/DDBJ whole genome shotgun (WGS) entry which is preliminary data.</text>
</comment>
<gene>
    <name evidence="1" type="ORF">ABT39_MTgene5290</name>
</gene>
<keyword evidence="1" id="KW-0496">Mitochondrion</keyword>
<dbReference type="EMBL" id="LKAM01000006">
    <property type="protein sequence ID" value="KUM48290.1"/>
    <property type="molecule type" value="Genomic_DNA"/>
</dbReference>
<proteinExistence type="predicted"/>
<organism evidence="1">
    <name type="scientific">Picea glauca</name>
    <name type="common">White spruce</name>
    <name type="synonym">Pinus glauca</name>
    <dbReference type="NCBI Taxonomy" id="3330"/>
    <lineage>
        <taxon>Eukaryota</taxon>
        <taxon>Viridiplantae</taxon>
        <taxon>Streptophyta</taxon>
        <taxon>Embryophyta</taxon>
        <taxon>Tracheophyta</taxon>
        <taxon>Spermatophyta</taxon>
        <taxon>Pinopsida</taxon>
        <taxon>Pinidae</taxon>
        <taxon>Conifers I</taxon>
        <taxon>Pinales</taxon>
        <taxon>Pinaceae</taxon>
        <taxon>Picea</taxon>
    </lineage>
</organism>
<name>A0A117NHG2_PICGL</name>